<protein>
    <recommendedName>
        <fullName evidence="3">Phage GP46 family protein</fullName>
    </recommendedName>
</protein>
<evidence type="ECO:0000313" key="1">
    <source>
        <dbReference type="EMBL" id="KNC91097.1"/>
    </source>
</evidence>
<dbReference type="RefSeq" id="WP_049857630.1">
    <property type="nucleotide sequence ID" value="NZ_JNGI01000133.1"/>
</dbReference>
<dbReference type="Proteomes" id="UP000037393">
    <property type="component" value="Unassembled WGS sequence"/>
</dbReference>
<organism evidence="1 2">
    <name type="scientific">Trabulsiella odontotermitis</name>
    <dbReference type="NCBI Taxonomy" id="379893"/>
    <lineage>
        <taxon>Bacteria</taxon>
        <taxon>Pseudomonadati</taxon>
        <taxon>Pseudomonadota</taxon>
        <taxon>Gammaproteobacteria</taxon>
        <taxon>Enterobacterales</taxon>
        <taxon>Enterobacteriaceae</taxon>
        <taxon>Trabulsiella</taxon>
    </lineage>
</organism>
<dbReference type="SUPFAM" id="SSF160719">
    <property type="entry name" value="gpW/gp25-like"/>
    <property type="match status" value="1"/>
</dbReference>
<gene>
    <name evidence="1" type="ORF">GM31_02695</name>
</gene>
<reference evidence="1 2" key="1">
    <citation type="journal article" date="2015" name="Appl. Environ. Microbiol.">
        <title>The Enterobacterium Trabulsiella odontotermitis Presents Novel Adaptations Related to Its Association with Fungus-Growing Termites.</title>
        <authorList>
            <person name="Sapountzis P."/>
            <person name="Gruntjes T."/>
            <person name="Otani S."/>
            <person name="Estevez J."/>
            <person name="da Costa R.R."/>
            <person name="Plunkett G.3rd."/>
            <person name="Perna N.T."/>
            <person name="Poulsen M."/>
        </authorList>
    </citation>
    <scope>NUCLEOTIDE SEQUENCE [LARGE SCALE GENOMIC DNA]</scope>
    <source>
        <strain evidence="1 2">12</strain>
    </source>
</reference>
<keyword evidence="2" id="KW-1185">Reference proteome</keyword>
<dbReference type="Pfam" id="PF07409">
    <property type="entry name" value="GP46"/>
    <property type="match status" value="1"/>
</dbReference>
<dbReference type="Gene3D" id="3.10.450.40">
    <property type="match status" value="1"/>
</dbReference>
<name>A0A0L0GQ75_9ENTR</name>
<evidence type="ECO:0000313" key="2">
    <source>
        <dbReference type="Proteomes" id="UP000037393"/>
    </source>
</evidence>
<dbReference type="PATRIC" id="fig|379893.4.peg.557"/>
<comment type="caution">
    <text evidence="1">The sequence shown here is derived from an EMBL/GenBank/DDBJ whole genome shotgun (WGS) entry which is preliminary data.</text>
</comment>
<proteinExistence type="predicted"/>
<accession>A0A0L0GQ75</accession>
<dbReference type="AlphaFoldDB" id="A0A0L0GQ75"/>
<dbReference type="InterPro" id="IPR010877">
    <property type="entry name" value="Phage_Mu_Gp46"/>
</dbReference>
<sequence length="115" mass="12857">METRLDPSTGDYTDTRTTGLENAVYVRLTTPLGSWLYNPLLGSRLHELPRKDTEEVRALAESYAWQALQPLVSDGRATSVTVSATRRRAGWIDMSIVVERPDGGLVTYEHPVRVV</sequence>
<dbReference type="OrthoDB" id="6689897at2"/>
<dbReference type="EMBL" id="JNGI01000133">
    <property type="protein sequence ID" value="KNC91097.1"/>
    <property type="molecule type" value="Genomic_DNA"/>
</dbReference>
<evidence type="ECO:0008006" key="3">
    <source>
        <dbReference type="Google" id="ProtNLM"/>
    </source>
</evidence>